<evidence type="ECO:0000256" key="11">
    <source>
        <dbReference type="ARBA" id="ARBA00044252"/>
    </source>
</evidence>
<evidence type="ECO:0000256" key="12">
    <source>
        <dbReference type="ARBA" id="ARBA00061423"/>
    </source>
</evidence>
<feature type="domain" description="Peptidase M20 dimerisation" evidence="18">
    <location>
        <begin position="209"/>
        <end position="291"/>
    </location>
</feature>
<comment type="cofactor">
    <cofactor evidence="2">
        <name>Zn(2+)</name>
        <dbReference type="ChEBI" id="CHEBI:29105"/>
    </cofactor>
</comment>
<dbReference type="GO" id="GO:0006508">
    <property type="term" value="P:proteolysis"/>
    <property type="evidence" value="ECO:0007669"/>
    <property type="project" value="UniProtKB-KW"/>
</dbReference>
<evidence type="ECO:0000256" key="16">
    <source>
        <dbReference type="ARBA" id="ARBA00077688"/>
    </source>
</evidence>
<keyword evidence="4" id="KW-0479">Metal-binding</keyword>
<dbReference type="InterPro" id="IPR011650">
    <property type="entry name" value="Peptidase_M20_dimer"/>
</dbReference>
<evidence type="ECO:0000256" key="15">
    <source>
        <dbReference type="ARBA" id="ARBA00076004"/>
    </source>
</evidence>
<evidence type="ECO:0000256" key="17">
    <source>
        <dbReference type="ARBA" id="ARBA00078074"/>
    </source>
</evidence>
<dbReference type="EC" id="3.4.13.18" evidence="10"/>
<dbReference type="Pfam" id="PF07687">
    <property type="entry name" value="M20_dimer"/>
    <property type="match status" value="1"/>
</dbReference>
<keyword evidence="5" id="KW-0378">Hydrolase</keyword>
<keyword evidence="3" id="KW-0645">Protease</keyword>
<keyword evidence="8" id="KW-0170">Cobalt</keyword>
<dbReference type="GO" id="GO:0046872">
    <property type="term" value="F:metal ion binding"/>
    <property type="evidence" value="ECO:0007669"/>
    <property type="project" value="UniProtKB-KW"/>
</dbReference>
<dbReference type="AlphaFoldDB" id="A0AAE3TDL5"/>
<protein>
    <recommendedName>
        <fullName evidence="13">Cytosol non-specific dipeptidase</fullName>
        <ecNumber evidence="10">3.4.13.18</ecNumber>
    </recommendedName>
    <alternativeName>
        <fullName evidence="16">Aminoacyl-histidine dipeptidase</fullName>
    </alternativeName>
    <alternativeName>
        <fullName evidence="15">Beta-alanyl-histidine dipeptidase</fullName>
    </alternativeName>
    <alternativeName>
        <fullName evidence="14">Carnosinase</fullName>
    </alternativeName>
    <alternativeName>
        <fullName evidence="11">Peptidase D</fullName>
    </alternativeName>
    <alternativeName>
        <fullName evidence="17">Xaa-His dipeptidase</fullName>
    </alternativeName>
</protein>
<evidence type="ECO:0000256" key="3">
    <source>
        <dbReference type="ARBA" id="ARBA00022670"/>
    </source>
</evidence>
<keyword evidence="7" id="KW-0482">Metalloprotease</keyword>
<dbReference type="EMBL" id="JARGDL010000004">
    <property type="protein sequence ID" value="MDF1611522.1"/>
    <property type="molecule type" value="Genomic_DNA"/>
</dbReference>
<dbReference type="Gene3D" id="3.40.630.10">
    <property type="entry name" value="Zn peptidases"/>
    <property type="match status" value="2"/>
</dbReference>
<evidence type="ECO:0000256" key="7">
    <source>
        <dbReference type="ARBA" id="ARBA00023049"/>
    </source>
</evidence>
<keyword evidence="6" id="KW-0862">Zinc</keyword>
<dbReference type="InterPro" id="IPR001160">
    <property type="entry name" value="Peptidase_M20C"/>
</dbReference>
<dbReference type="PRINTS" id="PR00934">
    <property type="entry name" value="XHISDIPTASE"/>
</dbReference>
<evidence type="ECO:0000256" key="9">
    <source>
        <dbReference type="ARBA" id="ARBA00036421"/>
    </source>
</evidence>
<evidence type="ECO:0000313" key="20">
    <source>
        <dbReference type="Proteomes" id="UP001221302"/>
    </source>
</evidence>
<dbReference type="CDD" id="cd03890">
    <property type="entry name" value="M20_pepD"/>
    <property type="match status" value="1"/>
</dbReference>
<dbReference type="InterPro" id="IPR002933">
    <property type="entry name" value="Peptidase_M20"/>
</dbReference>
<evidence type="ECO:0000256" key="10">
    <source>
        <dbReference type="ARBA" id="ARBA00038976"/>
    </source>
</evidence>
<dbReference type="PIRSF" id="PIRSF016599">
    <property type="entry name" value="Xaa-His_dipept"/>
    <property type="match status" value="1"/>
</dbReference>
<evidence type="ECO:0000256" key="14">
    <source>
        <dbReference type="ARBA" id="ARBA00075285"/>
    </source>
</evidence>
<evidence type="ECO:0000256" key="1">
    <source>
        <dbReference type="ARBA" id="ARBA00001941"/>
    </source>
</evidence>
<evidence type="ECO:0000256" key="5">
    <source>
        <dbReference type="ARBA" id="ARBA00022801"/>
    </source>
</evidence>
<accession>A0AAE3TDL5</accession>
<comment type="cofactor">
    <cofactor evidence="1">
        <name>Co(2+)</name>
        <dbReference type="ChEBI" id="CHEBI:48828"/>
    </cofactor>
</comment>
<evidence type="ECO:0000256" key="6">
    <source>
        <dbReference type="ARBA" id="ARBA00022833"/>
    </source>
</evidence>
<evidence type="ECO:0000256" key="8">
    <source>
        <dbReference type="ARBA" id="ARBA00023285"/>
    </source>
</evidence>
<dbReference type="FunFam" id="3.40.630.10:FF:000015">
    <property type="entry name" value="Aminoacyl-histidine dipeptidase PepD"/>
    <property type="match status" value="1"/>
</dbReference>
<dbReference type="GO" id="GO:0005829">
    <property type="term" value="C:cytosol"/>
    <property type="evidence" value="ECO:0007669"/>
    <property type="project" value="TreeGrafter"/>
</dbReference>
<keyword evidence="20" id="KW-1185">Reference proteome</keyword>
<proteinExistence type="inferred from homology"/>
<name>A0AAE3TDL5_9BACT</name>
<evidence type="ECO:0000256" key="4">
    <source>
        <dbReference type="ARBA" id="ARBA00022723"/>
    </source>
</evidence>
<evidence type="ECO:0000256" key="13">
    <source>
        <dbReference type="ARBA" id="ARBA00071271"/>
    </source>
</evidence>
<comment type="catalytic activity">
    <reaction evidence="9">
        <text>Hydrolysis of dipeptides, preferentially hydrophobic dipeptides including prolyl amino acids.</text>
        <dbReference type="EC" id="3.4.13.18"/>
    </reaction>
</comment>
<organism evidence="19 20">
    <name type="scientific">Stygiobacter electus</name>
    <dbReference type="NCBI Taxonomy" id="3032292"/>
    <lineage>
        <taxon>Bacteria</taxon>
        <taxon>Pseudomonadati</taxon>
        <taxon>Ignavibacteriota</taxon>
        <taxon>Ignavibacteria</taxon>
        <taxon>Ignavibacteriales</taxon>
        <taxon>Melioribacteraceae</taxon>
        <taxon>Stygiobacter</taxon>
    </lineage>
</organism>
<reference evidence="19" key="1">
    <citation type="submission" date="2023-03" db="EMBL/GenBank/DDBJ databases">
        <title>Stygiobacter electus gen. nov., sp. nov., facultatively anaerobic thermotolerant bacterium of the class Ignavibacteria from a well of Yessentuki mineral water deposit.</title>
        <authorList>
            <person name="Podosokorskaya O.A."/>
            <person name="Elcheninov A.G."/>
            <person name="Petrova N.F."/>
            <person name="Zavarzina D.G."/>
            <person name="Kublanov I.V."/>
            <person name="Merkel A.Y."/>
        </authorList>
    </citation>
    <scope>NUCLEOTIDE SEQUENCE</scope>
    <source>
        <strain evidence="19">09-Me</strain>
    </source>
</reference>
<dbReference type="GO" id="GO:0070573">
    <property type="term" value="F:metallodipeptidase activity"/>
    <property type="evidence" value="ECO:0007669"/>
    <property type="project" value="TreeGrafter"/>
</dbReference>
<dbReference type="Pfam" id="PF01546">
    <property type="entry name" value="Peptidase_M20"/>
    <property type="match status" value="1"/>
</dbReference>
<comment type="similarity">
    <text evidence="12">Belongs to the peptidase M20C family.</text>
</comment>
<gene>
    <name evidence="19" type="ORF">P0M35_05125</name>
</gene>
<dbReference type="RefSeq" id="WP_321535288.1">
    <property type="nucleotide sequence ID" value="NZ_JARGDL010000004.1"/>
</dbReference>
<dbReference type="SUPFAM" id="SSF53187">
    <property type="entry name" value="Zn-dependent exopeptidases"/>
    <property type="match status" value="1"/>
</dbReference>
<evidence type="ECO:0000259" key="18">
    <source>
        <dbReference type="Pfam" id="PF07687"/>
    </source>
</evidence>
<dbReference type="NCBIfam" id="TIGR01893">
    <property type="entry name" value="aa-his-dipept"/>
    <property type="match status" value="1"/>
</dbReference>
<dbReference type="PANTHER" id="PTHR43501:SF1">
    <property type="entry name" value="CYTOSOL NON-SPECIFIC DIPEPTIDASE"/>
    <property type="match status" value="1"/>
</dbReference>
<evidence type="ECO:0000256" key="2">
    <source>
        <dbReference type="ARBA" id="ARBA00001947"/>
    </source>
</evidence>
<evidence type="ECO:0000313" key="19">
    <source>
        <dbReference type="EMBL" id="MDF1611522.1"/>
    </source>
</evidence>
<comment type="caution">
    <text evidence="19">The sequence shown here is derived from an EMBL/GenBank/DDBJ whole genome shotgun (WGS) entry which is preliminary data.</text>
</comment>
<dbReference type="FunFam" id="3.40.630.10:FF:000018">
    <property type="entry name" value="Aminoacyl-histidine dipeptidase PepD"/>
    <property type="match status" value="1"/>
</dbReference>
<dbReference type="PANTHER" id="PTHR43501">
    <property type="entry name" value="CYTOSOL NON-SPECIFIC DIPEPTIDASE"/>
    <property type="match status" value="1"/>
</dbReference>
<sequence length="486" mass="53060">MGELLNLKPELLWKHFEEICKRPHPSRKEKLLADYVISVAKKNNLKYKVDKFGNVVVSKPATPGFENVTPVVLQGHLDMVAEKNADVKHDFDKDPIQPYVDGDWVKAKGTTLGSDNGIGVAAALAVLEDNSIQHGPIEALFTLDEETGLNGAQALEPGFINGEIMMNLDSEEDGALYIGCAGGQNSTVKFNFKLNDIPANTVAVELKVTGLKGGHSGLDIHLGKGNAIKLMVRLLHELNYNYGIRLVNINGGSKHNAIPRECFATIRVPKKSFDDVKGYVEHYNEIVRAELSTVEPTLIVSAENSKSKSKVMDKTTANNLIDSLYAVPNGVIKMSADIEGLVETSTNLAVVTTKAKYVEVVLSHRSSVESEKKDLGNSIAALFKLAKAEVTQGDGYPGWKPNINSPILGVMKKVFHEKLGKEPEVKAIHAGLECGIILERFPHLDIISFGPTIFGAHSPDEKVQISTVQTFWNNLTEALRNVPVKQ</sequence>
<dbReference type="Proteomes" id="UP001221302">
    <property type="component" value="Unassembled WGS sequence"/>
</dbReference>